<evidence type="ECO:0000313" key="1">
    <source>
        <dbReference type="EMBL" id="SVB92475.1"/>
    </source>
</evidence>
<reference evidence="1" key="1">
    <citation type="submission" date="2018-05" db="EMBL/GenBank/DDBJ databases">
        <authorList>
            <person name="Lanie J.A."/>
            <person name="Ng W.-L."/>
            <person name="Kazmierczak K.M."/>
            <person name="Andrzejewski T.M."/>
            <person name="Davidsen T.M."/>
            <person name="Wayne K.J."/>
            <person name="Tettelin H."/>
            <person name="Glass J.I."/>
            <person name="Rusch D."/>
            <person name="Podicherti R."/>
            <person name="Tsui H.-C.T."/>
            <person name="Winkler M.E."/>
        </authorList>
    </citation>
    <scope>NUCLEOTIDE SEQUENCE</scope>
</reference>
<dbReference type="EMBL" id="UINC01064125">
    <property type="protein sequence ID" value="SVB92475.1"/>
    <property type="molecule type" value="Genomic_DNA"/>
</dbReference>
<dbReference type="AlphaFoldDB" id="A0A382HZC9"/>
<accession>A0A382HZC9</accession>
<protein>
    <submittedName>
        <fullName evidence="1">Uncharacterized protein</fullName>
    </submittedName>
</protein>
<name>A0A382HZC9_9ZZZZ</name>
<proteinExistence type="predicted"/>
<organism evidence="1">
    <name type="scientific">marine metagenome</name>
    <dbReference type="NCBI Taxonomy" id="408172"/>
    <lineage>
        <taxon>unclassified sequences</taxon>
        <taxon>metagenomes</taxon>
        <taxon>ecological metagenomes</taxon>
    </lineage>
</organism>
<gene>
    <name evidence="1" type="ORF">METZ01_LOCUS245329</name>
</gene>
<sequence>MQVAWASTLEAPCPRRPYHVLGMSRTQRRRSRLASLHIKALDCESPYTKA</sequence>